<dbReference type="InterPro" id="IPR014710">
    <property type="entry name" value="RmlC-like_jellyroll"/>
</dbReference>
<dbReference type="InterPro" id="IPR050397">
    <property type="entry name" value="Env_Response_Regulators"/>
</dbReference>
<dbReference type="PANTHER" id="PTHR24567:SF58">
    <property type="entry name" value="CYCLIC AMP-BINDING REGULATORY PROTEIN"/>
    <property type="match status" value="1"/>
</dbReference>
<dbReference type="Proteomes" id="UP001164187">
    <property type="component" value="Chromosome"/>
</dbReference>
<reference evidence="6" key="1">
    <citation type="submission" date="2022-12" db="EMBL/GenBank/DDBJ databases">
        <title>Peptostreptococcus.</title>
        <authorList>
            <person name="Lee S.H."/>
        </authorList>
    </citation>
    <scope>NUCLEOTIDE SEQUENCE</scope>
    <source>
        <strain evidence="6">CBA3647</strain>
    </source>
</reference>
<dbReference type="Gene3D" id="2.60.120.10">
    <property type="entry name" value="Jelly Rolls"/>
    <property type="match status" value="1"/>
</dbReference>
<dbReference type="InterPro" id="IPR012318">
    <property type="entry name" value="HTH_CRP"/>
</dbReference>
<evidence type="ECO:0000313" key="7">
    <source>
        <dbReference type="Proteomes" id="UP001164187"/>
    </source>
</evidence>
<dbReference type="SMART" id="SM00100">
    <property type="entry name" value="cNMP"/>
    <property type="match status" value="1"/>
</dbReference>
<evidence type="ECO:0000313" key="6">
    <source>
        <dbReference type="EMBL" id="WAW15673.1"/>
    </source>
</evidence>
<proteinExistence type="predicted"/>
<keyword evidence="1" id="KW-0805">Transcription regulation</keyword>
<name>A0ABY7JQN9_9FIRM</name>
<sequence length="241" mass="27870">MINIIKKYIKDIIQNDIFKKFTEEELYNFLKNIESSDIKLSKNEILFSQGQIYSNMCILLEGEVQLTNTDENGNRNVIDVIKPGNIFAEVFSFTSNKISPVSAVANKNSLIFTINTEKLLEVDFDVTFNKDSKDFLIKKYSIISNLMSTFADKNLILLSKIEVLSRRNIRDKIMYYLEIQNAKSNSKIFEIPLSRKDMADFLGVDRSALSRELGNLRDEGIIDFEKNSFKLLYNCLKYCKT</sequence>
<gene>
    <name evidence="6" type="ORF">O0R46_04285</name>
</gene>
<evidence type="ECO:0000259" key="4">
    <source>
        <dbReference type="PROSITE" id="PS50042"/>
    </source>
</evidence>
<evidence type="ECO:0000256" key="2">
    <source>
        <dbReference type="ARBA" id="ARBA00023125"/>
    </source>
</evidence>
<dbReference type="SMART" id="SM00419">
    <property type="entry name" value="HTH_CRP"/>
    <property type="match status" value="1"/>
</dbReference>
<dbReference type="Pfam" id="PF13545">
    <property type="entry name" value="HTH_Crp_2"/>
    <property type="match status" value="1"/>
</dbReference>
<dbReference type="RefSeq" id="WP_269312350.1">
    <property type="nucleotide sequence ID" value="NZ_CP114052.1"/>
</dbReference>
<dbReference type="Pfam" id="PF00027">
    <property type="entry name" value="cNMP_binding"/>
    <property type="match status" value="1"/>
</dbReference>
<organism evidence="6 7">
    <name type="scientific">Peptostreptococcus equinus</name>
    <dbReference type="NCBI Taxonomy" id="3003601"/>
    <lineage>
        <taxon>Bacteria</taxon>
        <taxon>Bacillati</taxon>
        <taxon>Bacillota</taxon>
        <taxon>Clostridia</taxon>
        <taxon>Peptostreptococcales</taxon>
        <taxon>Peptostreptococcaceae</taxon>
        <taxon>Peptostreptococcus</taxon>
    </lineage>
</organism>
<evidence type="ECO:0000256" key="3">
    <source>
        <dbReference type="ARBA" id="ARBA00023163"/>
    </source>
</evidence>
<keyword evidence="3" id="KW-0804">Transcription</keyword>
<dbReference type="InterPro" id="IPR000595">
    <property type="entry name" value="cNMP-bd_dom"/>
</dbReference>
<feature type="domain" description="HTH crp-type" evidence="5">
    <location>
        <begin position="167"/>
        <end position="236"/>
    </location>
</feature>
<dbReference type="PANTHER" id="PTHR24567">
    <property type="entry name" value="CRP FAMILY TRANSCRIPTIONAL REGULATORY PROTEIN"/>
    <property type="match status" value="1"/>
</dbReference>
<keyword evidence="7" id="KW-1185">Reference proteome</keyword>
<dbReference type="PROSITE" id="PS50042">
    <property type="entry name" value="CNMP_BINDING_3"/>
    <property type="match status" value="1"/>
</dbReference>
<dbReference type="PROSITE" id="PS51063">
    <property type="entry name" value="HTH_CRP_2"/>
    <property type="match status" value="1"/>
</dbReference>
<dbReference type="SUPFAM" id="SSF46785">
    <property type="entry name" value="Winged helix' DNA-binding domain"/>
    <property type="match status" value="1"/>
</dbReference>
<accession>A0ABY7JQN9</accession>
<dbReference type="SUPFAM" id="SSF51206">
    <property type="entry name" value="cAMP-binding domain-like"/>
    <property type="match status" value="1"/>
</dbReference>
<dbReference type="EMBL" id="CP114052">
    <property type="protein sequence ID" value="WAW15673.1"/>
    <property type="molecule type" value="Genomic_DNA"/>
</dbReference>
<evidence type="ECO:0000256" key="1">
    <source>
        <dbReference type="ARBA" id="ARBA00023015"/>
    </source>
</evidence>
<dbReference type="PRINTS" id="PR00034">
    <property type="entry name" value="HTHCRP"/>
</dbReference>
<keyword evidence="2" id="KW-0238">DNA-binding</keyword>
<dbReference type="InterPro" id="IPR036390">
    <property type="entry name" value="WH_DNA-bd_sf"/>
</dbReference>
<dbReference type="InterPro" id="IPR018490">
    <property type="entry name" value="cNMP-bd_dom_sf"/>
</dbReference>
<dbReference type="CDD" id="cd00038">
    <property type="entry name" value="CAP_ED"/>
    <property type="match status" value="1"/>
</dbReference>
<protein>
    <submittedName>
        <fullName evidence="6">Crp/Fnr family transcriptional regulator</fullName>
    </submittedName>
</protein>
<evidence type="ECO:0000259" key="5">
    <source>
        <dbReference type="PROSITE" id="PS51063"/>
    </source>
</evidence>
<feature type="domain" description="Cyclic nucleotide-binding" evidence="4">
    <location>
        <begin position="17"/>
        <end position="122"/>
    </location>
</feature>